<dbReference type="Pfam" id="PF07715">
    <property type="entry name" value="Plug"/>
    <property type="match status" value="1"/>
</dbReference>
<protein>
    <submittedName>
        <fullName evidence="5">TonB-dependent receptor</fullName>
    </submittedName>
</protein>
<evidence type="ECO:0000313" key="5">
    <source>
        <dbReference type="EMBL" id="TGK19989.1"/>
    </source>
</evidence>
<keyword evidence="2" id="KW-0472">Membrane</keyword>
<dbReference type="Proteomes" id="UP000297855">
    <property type="component" value="Unassembled WGS sequence"/>
</dbReference>
<comment type="subcellular location">
    <subcellularLocation>
        <location evidence="2">Cell outer membrane</location>
        <topology evidence="2">Multi-pass membrane protein</topology>
    </subcellularLocation>
</comment>
<keyword evidence="2" id="KW-1134">Transmembrane beta strand</keyword>
<gene>
    <name evidence="5" type="ORF">EHO61_05590</name>
</gene>
<comment type="similarity">
    <text evidence="2">Belongs to the TonB-dependent receptor family.</text>
</comment>
<evidence type="ECO:0000259" key="4">
    <source>
        <dbReference type="Pfam" id="PF07715"/>
    </source>
</evidence>
<keyword evidence="2" id="KW-0812">Transmembrane</keyword>
<dbReference type="OrthoDB" id="607931at2"/>
<dbReference type="PANTHER" id="PTHR30069">
    <property type="entry name" value="TONB-DEPENDENT OUTER MEMBRANE RECEPTOR"/>
    <property type="match status" value="1"/>
</dbReference>
<dbReference type="InterPro" id="IPR039426">
    <property type="entry name" value="TonB-dep_rcpt-like"/>
</dbReference>
<name>A0A4R9GR24_9LEPT</name>
<feature type="chain" id="PRO_5020457762" evidence="3">
    <location>
        <begin position="22"/>
        <end position="851"/>
    </location>
</feature>
<keyword evidence="5" id="KW-0675">Receptor</keyword>
<dbReference type="AlphaFoldDB" id="A0A4R9GR24"/>
<feature type="signal peptide" evidence="3">
    <location>
        <begin position="1"/>
        <end position="21"/>
    </location>
</feature>
<keyword evidence="2" id="KW-0998">Cell outer membrane</keyword>
<dbReference type="EMBL" id="RQEV01000007">
    <property type="protein sequence ID" value="TGK19989.1"/>
    <property type="molecule type" value="Genomic_DNA"/>
</dbReference>
<comment type="caution">
    <text evidence="5">The sequence shown here is derived from an EMBL/GenBank/DDBJ whole genome shotgun (WGS) entry which is preliminary data.</text>
</comment>
<keyword evidence="2" id="KW-0813">Transport</keyword>
<dbReference type="SUPFAM" id="SSF56935">
    <property type="entry name" value="Porins"/>
    <property type="match status" value="1"/>
</dbReference>
<dbReference type="Gene3D" id="2.170.130.10">
    <property type="entry name" value="TonB-dependent receptor, plug domain"/>
    <property type="match status" value="1"/>
</dbReference>
<keyword evidence="6" id="KW-1185">Reference proteome</keyword>
<reference evidence="5" key="1">
    <citation type="journal article" date="2019" name="PLoS Negl. Trop. Dis.">
        <title>Revisiting the worldwide diversity of Leptospira species in the environment.</title>
        <authorList>
            <person name="Vincent A.T."/>
            <person name="Schiettekatte O."/>
            <person name="Bourhy P."/>
            <person name="Veyrier F.J."/>
            <person name="Picardeau M."/>
        </authorList>
    </citation>
    <scope>NUCLEOTIDE SEQUENCE [LARGE SCALE GENOMIC DNA]</scope>
    <source>
        <strain evidence="5">SCS5</strain>
    </source>
</reference>
<dbReference type="PROSITE" id="PS52016">
    <property type="entry name" value="TONB_DEPENDENT_REC_3"/>
    <property type="match status" value="1"/>
</dbReference>
<accession>A0A4R9GR24</accession>
<evidence type="ECO:0000256" key="2">
    <source>
        <dbReference type="PROSITE-ProRule" id="PRU01360"/>
    </source>
</evidence>
<dbReference type="InterPro" id="IPR037066">
    <property type="entry name" value="Plug_dom_sf"/>
</dbReference>
<feature type="domain" description="TonB-dependent receptor plug" evidence="4">
    <location>
        <begin position="136"/>
        <end position="236"/>
    </location>
</feature>
<evidence type="ECO:0000256" key="1">
    <source>
        <dbReference type="ARBA" id="ARBA00022729"/>
    </source>
</evidence>
<proteinExistence type="inferred from homology"/>
<dbReference type="PANTHER" id="PTHR30069:SF29">
    <property type="entry name" value="HEMOGLOBIN AND HEMOGLOBIN-HAPTOGLOBIN-BINDING PROTEIN 1-RELATED"/>
    <property type="match status" value="1"/>
</dbReference>
<evidence type="ECO:0000313" key="6">
    <source>
        <dbReference type="Proteomes" id="UP000297855"/>
    </source>
</evidence>
<dbReference type="GO" id="GO:0009279">
    <property type="term" value="C:cell outer membrane"/>
    <property type="evidence" value="ECO:0007669"/>
    <property type="project" value="UniProtKB-SubCell"/>
</dbReference>
<dbReference type="GO" id="GO:0015344">
    <property type="term" value="F:siderophore uptake transmembrane transporter activity"/>
    <property type="evidence" value="ECO:0007669"/>
    <property type="project" value="TreeGrafter"/>
</dbReference>
<dbReference type="InterPro" id="IPR012910">
    <property type="entry name" value="Plug_dom"/>
</dbReference>
<keyword evidence="1 3" id="KW-0732">Signal</keyword>
<sequence>MKRLGLKILLLLALAPADIFAEVAFKGRLFSRQKGQGESKANVLLFETKKFYKTDAEGYFDAIVPKAGTYTFRVLRLEGMQEIRGNVDASGQLVTLFTDADSAASGGIGIGGTKSGGVTSKGSIQVTAEREKPILSRTTIKYDEIKRMPGTFGEPLRSLETIPGVVPVASFGGGANNYVIRGADPNTNLYLVDDLPILYPFHLDGLSAVVNANLIKSIDVYTGVYPANFNNALGGVIHIDTVDKVDNSQKNLIISAWATSANIMAPTFGGKGYIIAAARVGYLDKTFGDLGSRLGVGLPDGLRLPHFVDSQVKFVHNFSNEHQISFHSFTSKDDFALNAPPRANNDPTKDPFAAIAGANVSIGQGFRTQALRYTWKPVQSFSNRITLISYDPFADNNISLGTIQGKNRASGAYNGIRQDAFFDPNRHLSIEFGSEFRALDYSTVGSAIVVTNPNNQSPNPYDTQNPAFKTVPNNVYAKGTYYNSYVTTKLRYGGFQFEPGARYDYIPYVHHSALGPRGQASYKFEGIGKGTTLFVGGGDFYNFPLDTRFNKDSGNPNLNFQKAFKYGGGIEQLLEGDYQIKGEIFKQEFSHLIVSDPYATEAIGINPDPYSRVFQPYILNKNVNYSNNGTGWSRGFELVLRKNSRPGTRNWFGWITYTWSQTFRNNNIFTPNPGDPTLTATQTYLAQFYHNSKQTLFDYDRTNVINVIYGWRWSQEWQFGARWSYLTNTPYTPIVGDDGGRFSNPATGQTYWSPQYANNPFLGNYVNSQRLKPYHRLDIRIDRFFNYEWGYMNTFLEIINVYLRDNVNGESFNTTRPFSGTNPTPSPTFGTLKLPGGVVFPFFNVGLEVKF</sequence>
<dbReference type="RefSeq" id="WP_135812657.1">
    <property type="nucleotide sequence ID" value="NZ_RQEV01000007.1"/>
</dbReference>
<organism evidence="5 6">
    <name type="scientific">Leptospira fluminis</name>
    <dbReference type="NCBI Taxonomy" id="2484979"/>
    <lineage>
        <taxon>Bacteria</taxon>
        <taxon>Pseudomonadati</taxon>
        <taxon>Spirochaetota</taxon>
        <taxon>Spirochaetia</taxon>
        <taxon>Leptospirales</taxon>
        <taxon>Leptospiraceae</taxon>
        <taxon>Leptospira</taxon>
    </lineage>
</organism>
<evidence type="ECO:0000256" key="3">
    <source>
        <dbReference type="SAM" id="SignalP"/>
    </source>
</evidence>
<dbReference type="GO" id="GO:0044718">
    <property type="term" value="P:siderophore transmembrane transport"/>
    <property type="evidence" value="ECO:0007669"/>
    <property type="project" value="TreeGrafter"/>
</dbReference>